<gene>
    <name evidence="1" type="ordered locus">COPRO5265_1434</name>
</gene>
<sequence length="72" mass="8213">MINKMEENNLNMMFMSSKDKNTFSYCSFFIKLVDRTAPVTVSFSDFFPANDLFTLSFSGKSIADIVSAFYIP</sequence>
<dbReference type="Proteomes" id="UP000001732">
    <property type="component" value="Chromosome"/>
</dbReference>
<reference evidence="1 2" key="2">
    <citation type="journal article" date="2014" name="Genome Announc.">
        <title>Complete Genome Sequence of Coprothermobacter proteolyticus DSM 5265.</title>
        <authorList>
            <person name="Alexiev A."/>
            <person name="Coil D.A."/>
            <person name="Badger J.H."/>
            <person name="Enticknap J."/>
            <person name="Ward N."/>
            <person name="Robb F.T."/>
            <person name="Eisen J.A."/>
        </authorList>
    </citation>
    <scope>NUCLEOTIDE SEQUENCE [LARGE SCALE GENOMIC DNA]</scope>
    <source>
        <strain evidence="2">ATCC 35245 / DSM 5265 / OCM 4 / BT</strain>
    </source>
</reference>
<evidence type="ECO:0000313" key="2">
    <source>
        <dbReference type="Proteomes" id="UP000001732"/>
    </source>
</evidence>
<protein>
    <submittedName>
        <fullName evidence="1">Uncharacterized protein</fullName>
    </submittedName>
</protein>
<reference evidence="2" key="1">
    <citation type="submission" date="2008-08" db="EMBL/GenBank/DDBJ databases">
        <title>The complete genome sequence of Coprothermobacter proteolyticus strain ATCC 5245 / DSM 5265 / BT.</title>
        <authorList>
            <person name="Dodson R.J."/>
            <person name="Durkin A.S."/>
            <person name="Wu M."/>
            <person name="Eisen J."/>
            <person name="Sutton G."/>
        </authorList>
    </citation>
    <scope>NUCLEOTIDE SEQUENCE [LARGE SCALE GENOMIC DNA]</scope>
    <source>
        <strain evidence="2">ATCC 35245 / DSM 5265 / OCM 4 / BT</strain>
    </source>
</reference>
<dbReference type="AlphaFoldDB" id="B5Y621"/>
<organism evidence="1 2">
    <name type="scientific">Coprothermobacter proteolyticus (strain ATCC 35245 / DSM 5265 / OCM 4 / BT)</name>
    <dbReference type="NCBI Taxonomy" id="309798"/>
    <lineage>
        <taxon>Bacteria</taxon>
        <taxon>Pseudomonadati</taxon>
        <taxon>Coprothermobacterota</taxon>
        <taxon>Coprothermobacteria</taxon>
        <taxon>Coprothermobacterales</taxon>
        <taxon>Coprothermobacteraceae</taxon>
        <taxon>Coprothermobacter</taxon>
    </lineage>
</organism>
<dbReference type="EMBL" id="CP001145">
    <property type="protein sequence ID" value="ACI17394.1"/>
    <property type="molecule type" value="Genomic_DNA"/>
</dbReference>
<name>B5Y621_COPPD</name>
<evidence type="ECO:0000313" key="1">
    <source>
        <dbReference type="EMBL" id="ACI17394.1"/>
    </source>
</evidence>
<dbReference type="KEGG" id="cpo:COPRO5265_1434"/>
<proteinExistence type="predicted"/>
<dbReference type="STRING" id="309798.COPRO5265_1434"/>
<keyword evidence="2" id="KW-1185">Reference proteome</keyword>
<accession>B5Y621</accession>